<evidence type="ECO:0000256" key="1">
    <source>
        <dbReference type="ARBA" id="ARBA00010393"/>
    </source>
</evidence>
<keyword evidence="2" id="KW-0547">Nucleotide-binding</keyword>
<evidence type="ECO:0000256" key="2">
    <source>
        <dbReference type="ARBA" id="ARBA00022741"/>
    </source>
</evidence>
<dbReference type="PANTHER" id="PTHR30473">
    <property type="entry name" value="PROTEIN PHOH"/>
    <property type="match status" value="1"/>
</dbReference>
<dbReference type="SUPFAM" id="SSF52540">
    <property type="entry name" value="P-loop containing nucleoside triphosphate hydrolases"/>
    <property type="match status" value="1"/>
</dbReference>
<evidence type="ECO:0000259" key="5">
    <source>
        <dbReference type="SMART" id="SM00670"/>
    </source>
</evidence>
<dbReference type="InterPro" id="IPR027417">
    <property type="entry name" value="P-loop_NTPase"/>
</dbReference>
<dbReference type="FunFam" id="3.40.50.300:FF:000013">
    <property type="entry name" value="PhoH family ATPase"/>
    <property type="match status" value="1"/>
</dbReference>
<evidence type="ECO:0000313" key="7">
    <source>
        <dbReference type="Proteomes" id="UP000004913"/>
    </source>
</evidence>
<dbReference type="AlphaFoldDB" id="F5IYD8"/>
<comment type="similarity">
    <text evidence="4">In the N-terminal section; belongs to the PINc/VapC protein family.</text>
</comment>
<dbReference type="STRING" id="742766.HMPREF9455_02105"/>
<evidence type="ECO:0000313" key="6">
    <source>
        <dbReference type="EMBL" id="EGK01573.1"/>
    </source>
</evidence>
<dbReference type="Proteomes" id="UP000004913">
    <property type="component" value="Unassembled WGS sequence"/>
</dbReference>
<proteinExistence type="inferred from homology"/>
<dbReference type="InterPro" id="IPR002716">
    <property type="entry name" value="PIN_dom"/>
</dbReference>
<dbReference type="InterPro" id="IPR003714">
    <property type="entry name" value="PhoH"/>
</dbReference>
<dbReference type="SUPFAM" id="SSF88723">
    <property type="entry name" value="PIN domain-like"/>
    <property type="match status" value="1"/>
</dbReference>
<dbReference type="EMBL" id="ADLV01000025">
    <property type="protein sequence ID" value="EGK01573.1"/>
    <property type="molecule type" value="Genomic_DNA"/>
</dbReference>
<dbReference type="SMART" id="SM00670">
    <property type="entry name" value="PINc"/>
    <property type="match status" value="1"/>
</dbReference>
<dbReference type="HOGENOM" id="CLU_022283_2_1_10"/>
<accession>F5IYD8</accession>
<dbReference type="Gene3D" id="3.40.50.1010">
    <property type="entry name" value="5'-nuclease"/>
    <property type="match status" value="1"/>
</dbReference>
<dbReference type="FunFam" id="3.40.50.1010:FF:000007">
    <property type="entry name" value="PhoH family protein"/>
    <property type="match status" value="1"/>
</dbReference>
<dbReference type="Gene3D" id="3.40.50.300">
    <property type="entry name" value="P-loop containing nucleotide triphosphate hydrolases"/>
    <property type="match status" value="1"/>
</dbReference>
<comment type="caution">
    <text evidence="6">The sequence shown here is derived from an EMBL/GenBank/DDBJ whole genome shotgun (WGS) entry which is preliminary data.</text>
</comment>
<evidence type="ECO:0000256" key="3">
    <source>
        <dbReference type="ARBA" id="ARBA00022840"/>
    </source>
</evidence>
<gene>
    <name evidence="6" type="ORF">HMPREF9455_02105</name>
</gene>
<feature type="domain" description="PIN" evidence="5">
    <location>
        <begin position="55"/>
        <end position="184"/>
    </location>
</feature>
<dbReference type="eggNOG" id="COG1875">
    <property type="taxonomic scope" value="Bacteria"/>
</dbReference>
<dbReference type="CDD" id="cd09883">
    <property type="entry name" value="PIN_VapC_PhoHL-ATPase"/>
    <property type="match status" value="1"/>
</dbReference>
<dbReference type="Pfam" id="PF13638">
    <property type="entry name" value="PIN_4"/>
    <property type="match status" value="1"/>
</dbReference>
<sequence>MHANIQLSCIPTWFYVRKVIKIFQKFTLYKSNQLYLLLYITDKVIVKNMARKKKKNFVLDTNVILHDFRCLDNFEENDIYLPIVVLEELDKFKKGNDQINYNAREFLRQLDAITDDNLFSEGTPLGSGMGNLFVETGIKAQSQVYEIFPERIPDHRILSAVVEITERDPKTKTILVTKDINLRMKARAIGLLAEDYINDKVVDVFMFEKQHKTFKDMDSSVIDNLYASPDGIDLDEFDLESPVIANECFVMKNGKKSVLARYNPFSNKIKKIEKQIAYGIQPRNAEQTFALEVLMDPEIKLVALTGKAGTGKTLLALASALKQSESFDQILLARPIVALGNKELGFLPGDEKQKIAPYMQPLFDNLSVIKNHIAYGGAEYRNIEEMQKSKKLEIEALAYIRGRSLSEMICIIDEAQNLTPHEIKTIITRAGEGTKMIFTGDLQQIDSPYLDAQSNGLAYMIDKMNGQDLFAHVNLVKGERSKLSEVASTLL</sequence>
<name>F5IYD8_9BACT</name>
<keyword evidence="3" id="KW-0067">ATP-binding</keyword>
<dbReference type="GO" id="GO:0005829">
    <property type="term" value="C:cytosol"/>
    <property type="evidence" value="ECO:0007669"/>
    <property type="project" value="TreeGrafter"/>
</dbReference>
<protein>
    <recommendedName>
        <fullName evidence="5">PIN domain-containing protein</fullName>
    </recommendedName>
</protein>
<dbReference type="PANTHER" id="PTHR30473:SF2">
    <property type="entry name" value="PIN DOMAIN-CONTAINING PROTEIN"/>
    <property type="match status" value="1"/>
</dbReference>
<dbReference type="Pfam" id="PF02562">
    <property type="entry name" value="PhoH"/>
    <property type="match status" value="1"/>
</dbReference>
<keyword evidence="7" id="KW-1185">Reference proteome</keyword>
<reference evidence="6 7" key="1">
    <citation type="submission" date="2011-04" db="EMBL/GenBank/DDBJ databases">
        <title>The Genome Sequence of Dysgonomonas gadei ATCC BAA-286.</title>
        <authorList>
            <consortium name="The Broad Institute Genome Sequencing Platform"/>
            <person name="Earl A."/>
            <person name="Ward D."/>
            <person name="Feldgarden M."/>
            <person name="Gevers D."/>
            <person name="Pudlo N."/>
            <person name="Martens E."/>
            <person name="Allen-Vercoe E."/>
            <person name="Young S.K."/>
            <person name="Zeng Q."/>
            <person name="Gargeya S."/>
            <person name="Fitzgerald M."/>
            <person name="Haas B."/>
            <person name="Abouelleil A."/>
            <person name="Alvarado L."/>
            <person name="Arachchi H.M."/>
            <person name="Berlin A."/>
            <person name="Brown A."/>
            <person name="Chapman S.B."/>
            <person name="Chen Z."/>
            <person name="Dunbar C."/>
            <person name="Freedman E."/>
            <person name="Gearin G."/>
            <person name="Gellesch M."/>
            <person name="Goldberg J."/>
            <person name="Griggs A."/>
            <person name="Gujja S."/>
            <person name="Heiman D."/>
            <person name="Howarth C."/>
            <person name="Larson L."/>
            <person name="Lui A."/>
            <person name="MacDonald P.J.P."/>
            <person name="Mehta T."/>
            <person name="Montmayeur A."/>
            <person name="Murphy C."/>
            <person name="Neiman D."/>
            <person name="Pearson M."/>
            <person name="Priest M."/>
            <person name="Roberts A."/>
            <person name="Saif S."/>
            <person name="Shea T."/>
            <person name="Shenoy N."/>
            <person name="Sisk P."/>
            <person name="Stolte C."/>
            <person name="Sykes S."/>
            <person name="Yandava C."/>
            <person name="Wortman J."/>
            <person name="Nusbaum C."/>
            <person name="Birren B."/>
        </authorList>
    </citation>
    <scope>NUCLEOTIDE SEQUENCE [LARGE SCALE GENOMIC DNA]</scope>
    <source>
        <strain evidence="6 7">ATCC BAA-286</strain>
    </source>
</reference>
<comment type="similarity">
    <text evidence="1">Belongs to the PhoH family.</text>
</comment>
<dbReference type="InterPro" id="IPR029060">
    <property type="entry name" value="PIN-like_dom_sf"/>
</dbReference>
<organism evidence="6 7">
    <name type="scientific">Dysgonomonas gadei ATCC BAA-286</name>
    <dbReference type="NCBI Taxonomy" id="742766"/>
    <lineage>
        <taxon>Bacteria</taxon>
        <taxon>Pseudomonadati</taxon>
        <taxon>Bacteroidota</taxon>
        <taxon>Bacteroidia</taxon>
        <taxon>Bacteroidales</taxon>
        <taxon>Dysgonomonadaceae</taxon>
        <taxon>Dysgonomonas</taxon>
    </lineage>
</organism>
<dbReference type="GO" id="GO:0005524">
    <property type="term" value="F:ATP binding"/>
    <property type="evidence" value="ECO:0007669"/>
    <property type="project" value="UniProtKB-KW"/>
</dbReference>
<dbReference type="InterPro" id="IPR051451">
    <property type="entry name" value="PhoH2-like"/>
</dbReference>
<evidence type="ECO:0000256" key="4">
    <source>
        <dbReference type="ARBA" id="ARBA00046345"/>
    </source>
</evidence>